<feature type="DNA-binding region" description="Fork-head" evidence="6">
    <location>
        <begin position="139"/>
        <end position="170"/>
    </location>
</feature>
<dbReference type="SUPFAM" id="SSF46785">
    <property type="entry name" value="Winged helix' DNA-binding domain"/>
    <property type="match status" value="1"/>
</dbReference>
<keyword evidence="2" id="KW-0805">Transcription regulation</keyword>
<dbReference type="GO" id="GO:0000981">
    <property type="term" value="F:DNA-binding transcription factor activity, RNA polymerase II-specific"/>
    <property type="evidence" value="ECO:0007669"/>
    <property type="project" value="TreeGrafter"/>
</dbReference>
<dbReference type="InterPro" id="IPR001766">
    <property type="entry name" value="Fork_head_dom"/>
</dbReference>
<name>A0A1V9XSZ6_9ACAR</name>
<evidence type="ECO:0000313" key="9">
    <source>
        <dbReference type="Proteomes" id="UP000192247"/>
    </source>
</evidence>
<dbReference type="GO" id="GO:0000976">
    <property type="term" value="F:transcription cis-regulatory region binding"/>
    <property type="evidence" value="ECO:0007669"/>
    <property type="project" value="TreeGrafter"/>
</dbReference>
<feature type="domain" description="Fork-head" evidence="7">
    <location>
        <begin position="139"/>
        <end position="170"/>
    </location>
</feature>
<gene>
    <name evidence="8" type="ORF">BIW11_03049</name>
</gene>
<evidence type="ECO:0000256" key="2">
    <source>
        <dbReference type="ARBA" id="ARBA00023015"/>
    </source>
</evidence>
<dbReference type="EMBL" id="MNPL01004673">
    <property type="protein sequence ID" value="OQR76563.1"/>
    <property type="molecule type" value="Genomic_DNA"/>
</dbReference>
<keyword evidence="9" id="KW-1185">Reference proteome</keyword>
<dbReference type="OrthoDB" id="6433332at2759"/>
<protein>
    <recommendedName>
        <fullName evidence="7">Fork-head domain-containing protein</fullName>
    </recommendedName>
</protein>
<sequence>MDVGRDTVEPAAPSGVPGHFLLAELTSALRVRSSREVSTIARRENIHTRQALRCLVSLELTRPRENVPSKTAPANQTSLPQPATKKSRLALSADETVLVNGTAANGGLGSVVLTANILGSTGAGGAGAGAAGSQKIFPKPAYSYSCLIAMALKNSKTGSLPVNEIYNFMM</sequence>
<accession>A0A1V9XSZ6</accession>
<dbReference type="Pfam" id="PF00250">
    <property type="entry name" value="Forkhead"/>
    <property type="match status" value="1"/>
</dbReference>
<evidence type="ECO:0000256" key="3">
    <source>
        <dbReference type="ARBA" id="ARBA00023125"/>
    </source>
</evidence>
<comment type="caution">
    <text evidence="8">The sequence shown here is derived from an EMBL/GenBank/DDBJ whole genome shotgun (WGS) entry which is preliminary data.</text>
</comment>
<keyword evidence="4" id="KW-0804">Transcription</keyword>
<evidence type="ECO:0000256" key="4">
    <source>
        <dbReference type="ARBA" id="ARBA00023163"/>
    </source>
</evidence>
<reference evidence="8 9" key="1">
    <citation type="journal article" date="2017" name="Gigascience">
        <title>Draft genome of the honey bee ectoparasitic mite, Tropilaelaps mercedesae, is shaped by the parasitic life history.</title>
        <authorList>
            <person name="Dong X."/>
            <person name="Armstrong S.D."/>
            <person name="Xia D."/>
            <person name="Makepeace B.L."/>
            <person name="Darby A.C."/>
            <person name="Kadowaki T."/>
        </authorList>
    </citation>
    <scope>NUCLEOTIDE SEQUENCE [LARGE SCALE GENOMIC DNA]</scope>
    <source>
        <strain evidence="8">Wuxi-XJTLU</strain>
    </source>
</reference>
<dbReference type="PROSITE" id="PS50039">
    <property type="entry name" value="FORK_HEAD_3"/>
    <property type="match status" value="1"/>
</dbReference>
<dbReference type="PANTHER" id="PTHR46721">
    <property type="entry name" value="FORKHEAD BOX PROTEIN N1"/>
    <property type="match status" value="1"/>
</dbReference>
<proteinExistence type="predicted"/>
<evidence type="ECO:0000259" key="7">
    <source>
        <dbReference type="PROSITE" id="PS50039"/>
    </source>
</evidence>
<keyword evidence="3 6" id="KW-0238">DNA-binding</keyword>
<comment type="subcellular location">
    <subcellularLocation>
        <location evidence="6">Nucleus</location>
    </subcellularLocation>
</comment>
<dbReference type="InterPro" id="IPR049624">
    <property type="entry name" value="FOXN1_4"/>
</dbReference>
<evidence type="ECO:0000256" key="1">
    <source>
        <dbReference type="ARBA" id="ARBA00022473"/>
    </source>
</evidence>
<dbReference type="PANTHER" id="PTHR46721:SF3">
    <property type="entry name" value="FORKHEAD BOX N1"/>
    <property type="match status" value="1"/>
</dbReference>
<dbReference type="InterPro" id="IPR036388">
    <property type="entry name" value="WH-like_DNA-bd_sf"/>
</dbReference>
<evidence type="ECO:0000313" key="8">
    <source>
        <dbReference type="EMBL" id="OQR76563.1"/>
    </source>
</evidence>
<dbReference type="STRING" id="418985.A0A1V9XSZ6"/>
<evidence type="ECO:0000256" key="6">
    <source>
        <dbReference type="PROSITE-ProRule" id="PRU00089"/>
    </source>
</evidence>
<dbReference type="Gene3D" id="1.10.10.10">
    <property type="entry name" value="Winged helix-like DNA-binding domain superfamily/Winged helix DNA-binding domain"/>
    <property type="match status" value="1"/>
</dbReference>
<evidence type="ECO:0000256" key="5">
    <source>
        <dbReference type="ARBA" id="ARBA00023242"/>
    </source>
</evidence>
<dbReference type="InParanoid" id="A0A1V9XSZ6"/>
<dbReference type="GO" id="GO:0005634">
    <property type="term" value="C:nucleus"/>
    <property type="evidence" value="ECO:0007669"/>
    <property type="project" value="UniProtKB-SubCell"/>
</dbReference>
<keyword evidence="1" id="KW-0217">Developmental protein</keyword>
<keyword evidence="5 6" id="KW-0539">Nucleus</keyword>
<organism evidence="8 9">
    <name type="scientific">Tropilaelaps mercedesae</name>
    <dbReference type="NCBI Taxonomy" id="418985"/>
    <lineage>
        <taxon>Eukaryota</taxon>
        <taxon>Metazoa</taxon>
        <taxon>Ecdysozoa</taxon>
        <taxon>Arthropoda</taxon>
        <taxon>Chelicerata</taxon>
        <taxon>Arachnida</taxon>
        <taxon>Acari</taxon>
        <taxon>Parasitiformes</taxon>
        <taxon>Mesostigmata</taxon>
        <taxon>Gamasina</taxon>
        <taxon>Dermanyssoidea</taxon>
        <taxon>Laelapidae</taxon>
        <taxon>Tropilaelaps</taxon>
    </lineage>
</organism>
<dbReference type="InterPro" id="IPR036390">
    <property type="entry name" value="WH_DNA-bd_sf"/>
</dbReference>
<dbReference type="Proteomes" id="UP000192247">
    <property type="component" value="Unassembled WGS sequence"/>
</dbReference>
<dbReference type="AlphaFoldDB" id="A0A1V9XSZ6"/>